<dbReference type="PANTHER" id="PTHR34192:SF10">
    <property type="entry name" value="PLASTOCYANIN MAJOR ISOFORM, CHLOROPLASTIC-RELATED"/>
    <property type="match status" value="1"/>
</dbReference>
<evidence type="ECO:0000256" key="4">
    <source>
        <dbReference type="ARBA" id="ARBA00022723"/>
    </source>
</evidence>
<dbReference type="NCBIfam" id="TIGR03102">
    <property type="entry name" value="halo_cynanin"/>
    <property type="match status" value="2"/>
</dbReference>
<evidence type="ECO:0000313" key="13">
    <source>
        <dbReference type="Proteomes" id="UP001596201"/>
    </source>
</evidence>
<feature type="binding site" evidence="9">
    <location>
        <position position="281"/>
    </location>
    <ligand>
        <name>Cu cation</name>
        <dbReference type="ChEBI" id="CHEBI:23378"/>
    </ligand>
</feature>
<protein>
    <submittedName>
        <fullName evidence="12">Halocyanin domain-containing protein</fullName>
    </submittedName>
</protein>
<feature type="binding site" evidence="9">
    <location>
        <position position="238"/>
    </location>
    <ligand>
        <name>Cu cation</name>
        <dbReference type="ChEBI" id="CHEBI:23378"/>
    </ligand>
</feature>
<feature type="compositionally biased region" description="Low complexity" evidence="10">
    <location>
        <begin position="9"/>
        <end position="23"/>
    </location>
</feature>
<evidence type="ECO:0000256" key="3">
    <source>
        <dbReference type="ARBA" id="ARBA00022448"/>
    </source>
</evidence>
<evidence type="ECO:0000256" key="10">
    <source>
        <dbReference type="SAM" id="MobiDB-lite"/>
    </source>
</evidence>
<keyword evidence="13" id="KW-1185">Reference proteome</keyword>
<feature type="domain" description="Blue (type 1) copper" evidence="11">
    <location>
        <begin position="72"/>
        <end position="155"/>
    </location>
</feature>
<evidence type="ECO:0000256" key="5">
    <source>
        <dbReference type="ARBA" id="ARBA00022764"/>
    </source>
</evidence>
<evidence type="ECO:0000259" key="11">
    <source>
        <dbReference type="Pfam" id="PF00127"/>
    </source>
</evidence>
<feature type="binding site" evidence="9">
    <location>
        <position position="276"/>
    </location>
    <ligand>
        <name>Cu cation</name>
        <dbReference type="ChEBI" id="CHEBI:23378"/>
    </ligand>
</feature>
<evidence type="ECO:0000256" key="7">
    <source>
        <dbReference type="ARBA" id="ARBA00023008"/>
    </source>
</evidence>
<keyword evidence="4 9" id="KW-0479">Metal-binding</keyword>
<gene>
    <name evidence="12" type="ORF">ACFPJ5_09320</name>
</gene>
<evidence type="ECO:0000256" key="1">
    <source>
        <dbReference type="ARBA" id="ARBA00004370"/>
    </source>
</evidence>
<keyword evidence="6" id="KW-0249">Electron transport</keyword>
<reference evidence="12 13" key="1">
    <citation type="journal article" date="2019" name="Int. J. Syst. Evol. Microbiol.">
        <title>The Global Catalogue of Microorganisms (GCM) 10K type strain sequencing project: providing services to taxonomists for standard genome sequencing and annotation.</title>
        <authorList>
            <consortium name="The Broad Institute Genomics Platform"/>
            <consortium name="The Broad Institute Genome Sequencing Center for Infectious Disease"/>
            <person name="Wu L."/>
            <person name="Ma J."/>
        </authorList>
    </citation>
    <scope>NUCLEOTIDE SEQUENCE [LARGE SCALE GENOMIC DNA]</scope>
    <source>
        <strain evidence="12 13">CGMCC 1.12237</strain>
    </source>
</reference>
<dbReference type="InterPro" id="IPR017533">
    <property type="entry name" value="Halocyanin"/>
</dbReference>
<keyword evidence="7 9" id="KW-0186">Copper</keyword>
<comment type="caution">
    <text evidence="12">The sequence shown here is derived from an EMBL/GenBank/DDBJ whole genome shotgun (WGS) entry which is preliminary data.</text>
</comment>
<evidence type="ECO:0000256" key="6">
    <source>
        <dbReference type="ARBA" id="ARBA00022982"/>
    </source>
</evidence>
<dbReference type="InterPro" id="IPR028871">
    <property type="entry name" value="BlueCu_1_BS"/>
</dbReference>
<keyword evidence="8" id="KW-0472">Membrane</keyword>
<dbReference type="PANTHER" id="PTHR34192">
    <property type="entry name" value="PLASTOCYANIN MAJOR ISOFORM, CHLOROPLASTIC-RELATED"/>
    <property type="match status" value="1"/>
</dbReference>
<dbReference type="CDD" id="cd04220">
    <property type="entry name" value="Halocyanin"/>
    <property type="match status" value="2"/>
</dbReference>
<sequence length="339" mass="34865">MSSPHTDPTLTRRTLLRGATGATAASLAATAATPVAGQEDSEPNYGGWFDTVSNYDGTVDKRGQSEVTITVGAEGNNGNYAFGPAAVRVDPGTTVVWEWSGKGNAHNVVAEDGSFESELSTEAGHTYEQTFEETGLVKYACLPHKAMGMKGAVVVGDPGQIGGSGGGQSEQSTGPEYGGWFENVGNFDGTADRTGESEITITVGAEGNNGTYAFDPPAVRVDPGTTVVWEWSGKGNAHNVVAEDGSFESELTTDAGHTFEQTFEATGVYKYACVPHEMMGMKGVVVVGGRGSGGGAGESSGYDFEDLFALGSGLGLVGALFATFALGSRNSVGGPEDHS</sequence>
<feature type="region of interest" description="Disordered" evidence="10">
    <location>
        <begin position="1"/>
        <end position="23"/>
    </location>
</feature>
<dbReference type="InterPro" id="IPR008972">
    <property type="entry name" value="Cupredoxin"/>
</dbReference>
<evidence type="ECO:0000256" key="9">
    <source>
        <dbReference type="PIRSR" id="PIRSR602386-1"/>
    </source>
</evidence>
<accession>A0ABD5RAV3</accession>
<dbReference type="AlphaFoldDB" id="A0ABD5RAV3"/>
<comment type="cofactor">
    <cofactor evidence="9">
        <name>Cu cation</name>
        <dbReference type="ChEBI" id="CHEBI:23378"/>
    </cofactor>
    <text evidence="9">Binds 1 copper ion per subunit.</text>
</comment>
<proteinExistence type="predicted"/>
<dbReference type="InterPro" id="IPR006311">
    <property type="entry name" value="TAT_signal"/>
</dbReference>
<evidence type="ECO:0000256" key="8">
    <source>
        <dbReference type="ARBA" id="ARBA00023136"/>
    </source>
</evidence>
<dbReference type="GO" id="GO:0016020">
    <property type="term" value="C:membrane"/>
    <property type="evidence" value="ECO:0007669"/>
    <property type="project" value="UniProtKB-SubCell"/>
</dbReference>
<evidence type="ECO:0000256" key="2">
    <source>
        <dbReference type="ARBA" id="ARBA00004418"/>
    </source>
</evidence>
<feature type="domain" description="Blue (type 1) copper" evidence="11">
    <location>
        <begin position="204"/>
        <end position="287"/>
    </location>
</feature>
<dbReference type="SUPFAM" id="SSF49503">
    <property type="entry name" value="Cupredoxins"/>
    <property type="match status" value="2"/>
</dbReference>
<dbReference type="PRINTS" id="PR00155">
    <property type="entry name" value="AMICYANIN"/>
</dbReference>
<dbReference type="Gene3D" id="2.60.40.420">
    <property type="entry name" value="Cupredoxins - blue copper proteins"/>
    <property type="match status" value="2"/>
</dbReference>
<dbReference type="GO" id="GO:0046872">
    <property type="term" value="F:metal ion binding"/>
    <property type="evidence" value="ECO:0007669"/>
    <property type="project" value="UniProtKB-KW"/>
</dbReference>
<dbReference type="Pfam" id="PF00127">
    <property type="entry name" value="Copper-bind"/>
    <property type="match status" value="2"/>
</dbReference>
<dbReference type="GO" id="GO:0042597">
    <property type="term" value="C:periplasmic space"/>
    <property type="evidence" value="ECO:0007669"/>
    <property type="project" value="UniProtKB-SubCell"/>
</dbReference>
<comment type="subcellular location">
    <subcellularLocation>
        <location evidence="1">Membrane</location>
    </subcellularLocation>
    <subcellularLocation>
        <location evidence="2">Periplasm</location>
    </subcellularLocation>
</comment>
<dbReference type="EMBL" id="JBHSKX010000001">
    <property type="protein sequence ID" value="MFC5367141.1"/>
    <property type="molecule type" value="Genomic_DNA"/>
</dbReference>
<dbReference type="PROSITE" id="PS51318">
    <property type="entry name" value="TAT"/>
    <property type="match status" value="1"/>
</dbReference>
<evidence type="ECO:0000313" key="12">
    <source>
        <dbReference type="EMBL" id="MFC5367141.1"/>
    </source>
</evidence>
<dbReference type="RefSeq" id="WP_227231459.1">
    <property type="nucleotide sequence ID" value="NZ_JAJCVJ010000004.1"/>
</dbReference>
<dbReference type="InterPro" id="IPR002386">
    <property type="entry name" value="Amicyanin/Pseudoazurin"/>
</dbReference>
<organism evidence="12 13">
    <name type="scientific">Salinirubrum litoreum</name>
    <dbReference type="NCBI Taxonomy" id="1126234"/>
    <lineage>
        <taxon>Archaea</taxon>
        <taxon>Methanobacteriati</taxon>
        <taxon>Methanobacteriota</taxon>
        <taxon>Stenosarchaea group</taxon>
        <taxon>Halobacteria</taxon>
        <taxon>Halobacteriales</taxon>
        <taxon>Haloferacaceae</taxon>
        <taxon>Salinirubrum</taxon>
    </lineage>
</organism>
<dbReference type="InterPro" id="IPR000923">
    <property type="entry name" value="BlueCu_1"/>
</dbReference>
<feature type="binding site" evidence="9">
    <location>
        <position position="273"/>
    </location>
    <ligand>
        <name>Cu cation</name>
        <dbReference type="ChEBI" id="CHEBI:23378"/>
    </ligand>
</feature>
<name>A0ABD5RAV3_9EURY</name>
<dbReference type="Proteomes" id="UP001596201">
    <property type="component" value="Unassembled WGS sequence"/>
</dbReference>
<keyword evidence="3" id="KW-0813">Transport</keyword>
<dbReference type="PROSITE" id="PS00196">
    <property type="entry name" value="COPPER_BLUE"/>
    <property type="match status" value="1"/>
</dbReference>
<keyword evidence="5" id="KW-0574">Periplasm</keyword>